<reference evidence="1 2" key="1">
    <citation type="submission" date="2019-03" db="EMBL/GenBank/DDBJ databases">
        <title>Genomic Encyclopedia of Archaeal and Bacterial Type Strains, Phase II (KMG-II): from individual species to whole genera.</title>
        <authorList>
            <person name="Goeker M."/>
        </authorList>
    </citation>
    <scope>NUCLEOTIDE SEQUENCE [LARGE SCALE GENOMIC DNA]</scope>
    <source>
        <strain evidence="1 2">DSM 45499</strain>
    </source>
</reference>
<organism evidence="1 2">
    <name type="scientific">Actinophytocola oryzae</name>
    <dbReference type="NCBI Taxonomy" id="502181"/>
    <lineage>
        <taxon>Bacteria</taxon>
        <taxon>Bacillati</taxon>
        <taxon>Actinomycetota</taxon>
        <taxon>Actinomycetes</taxon>
        <taxon>Pseudonocardiales</taxon>
        <taxon>Pseudonocardiaceae</taxon>
    </lineage>
</organism>
<evidence type="ECO:0000313" key="2">
    <source>
        <dbReference type="Proteomes" id="UP000294927"/>
    </source>
</evidence>
<comment type="caution">
    <text evidence="1">The sequence shown here is derived from an EMBL/GenBank/DDBJ whole genome shotgun (WGS) entry which is preliminary data.</text>
</comment>
<dbReference type="EMBL" id="SOCP01000022">
    <property type="protein sequence ID" value="TDV40698.1"/>
    <property type="molecule type" value="Genomic_DNA"/>
</dbReference>
<proteinExistence type="predicted"/>
<sequence>MYEAIGGAVAAFSYAAMAGQVSIEADAAAEALEKIGKVKDQLTELATSGGHGGSEVALGANPIGVAMAQKSMGRYDGGDSFMASIGLLLDQTTKAETALKQCIANYVDTDDLHAAQYNRAHQ</sequence>
<accession>A0A4R7UVD8</accession>
<dbReference type="AlphaFoldDB" id="A0A4R7UVD8"/>
<protein>
    <submittedName>
        <fullName evidence="1">Uncharacterized protein</fullName>
    </submittedName>
</protein>
<gene>
    <name evidence="1" type="ORF">CLV71_12288</name>
</gene>
<dbReference type="RefSeq" id="WP_133908130.1">
    <property type="nucleotide sequence ID" value="NZ_SOCP01000022.1"/>
</dbReference>
<keyword evidence="2" id="KW-1185">Reference proteome</keyword>
<evidence type="ECO:0000313" key="1">
    <source>
        <dbReference type="EMBL" id="TDV40698.1"/>
    </source>
</evidence>
<dbReference type="OrthoDB" id="3694733at2"/>
<dbReference type="Proteomes" id="UP000294927">
    <property type="component" value="Unassembled WGS sequence"/>
</dbReference>
<name>A0A4R7UVD8_9PSEU</name>